<dbReference type="InterPro" id="IPR045040">
    <property type="entry name" value="PORR_fam"/>
</dbReference>
<reference evidence="4 5" key="1">
    <citation type="journal article" date="2019" name="Nat. Plants">
        <title>Stout camphor tree genome fills gaps in understanding of flowering plant genome evolution.</title>
        <authorList>
            <person name="Chaw S.M."/>
            <person name="Liu Y.C."/>
            <person name="Wu Y.W."/>
            <person name="Wang H.Y."/>
            <person name="Lin C.I."/>
            <person name="Wu C.S."/>
            <person name="Ke H.M."/>
            <person name="Chang L.Y."/>
            <person name="Hsu C.Y."/>
            <person name="Yang H.T."/>
            <person name="Sudianto E."/>
            <person name="Hsu M.H."/>
            <person name="Wu K.P."/>
            <person name="Wang L.N."/>
            <person name="Leebens-Mack J.H."/>
            <person name="Tsai I.J."/>
        </authorList>
    </citation>
    <scope>NUCLEOTIDE SEQUENCE [LARGE SCALE GENOMIC DNA]</scope>
    <source>
        <strain evidence="5">cv. Chaw 1501</strain>
        <tissue evidence="4">Young leaves</tissue>
    </source>
</reference>
<protein>
    <submittedName>
        <fullName evidence="4">Protein ROOT PRIMORDIUM DEFECTIVE 1</fullName>
    </submittedName>
</protein>
<evidence type="ECO:0000256" key="1">
    <source>
        <dbReference type="SAM" id="Coils"/>
    </source>
</evidence>
<dbReference type="PANTHER" id="PTHR31476:SF2">
    <property type="entry name" value="UBIQUITIN CARBOXYL-TERMINAL HYDROLASE FAMILY PROTEIN"/>
    <property type="match status" value="1"/>
</dbReference>
<dbReference type="GO" id="GO:0003723">
    <property type="term" value="F:RNA binding"/>
    <property type="evidence" value="ECO:0007669"/>
    <property type="project" value="InterPro"/>
</dbReference>
<comment type="caution">
    <text evidence="4">The sequence shown here is derived from an EMBL/GenBank/DDBJ whole genome shotgun (WGS) entry which is preliminary data.</text>
</comment>
<keyword evidence="1" id="KW-0175">Coiled coil</keyword>
<proteinExistence type="predicted"/>
<dbReference type="STRING" id="337451.A0A3S3NYQ9"/>
<evidence type="ECO:0000256" key="2">
    <source>
        <dbReference type="SAM" id="MobiDB-lite"/>
    </source>
</evidence>
<dbReference type="OrthoDB" id="689415at2759"/>
<evidence type="ECO:0000313" key="4">
    <source>
        <dbReference type="EMBL" id="RWR77816.1"/>
    </source>
</evidence>
<sequence length="479" mass="55027">METLLSPPNHLNNMKKKYPLLTIHNKPTKKPRSSIIVLESSPLCCSCSASSSSSKKIVRNPQLDKQVVKHSKLRFVQKLKTLLLSKPRHFMPLRVLSKCRSYLSLPPKRSILSMIKRYPAIFQLFSTPSDLLAVQLTPAAESLAAEEALLKNQISMFLASKLQKLLMLSLHRRLLLSKLAHLGPDLGLPPNFRSRLCNDHPERFKTVDTSYGRALELVSWDPDLAIPLPPSPHPCDNDRIIDRPPRFKQLRLMKGLNVKRKHRDFLIRFNEMPEINPYTAEAKVPHTMEAEKKACAVVREVLGLTVEKRTLVDHITHFRHDFGLSNKVRGMLVRHPDLFYVSLKGQRDSVFLVEGYDDRGRLRQLDGDRDELLVAEQKLMELVREGKRMRRERRNRVDGVDDDDDDIDDDDIEEEDEEEEESDGFEELFEAGIEEDWEDFAGVGDVIFGGDSVDEIDNFWTFKASSKEDDITRASPETW</sequence>
<dbReference type="Pfam" id="PF11955">
    <property type="entry name" value="PORR"/>
    <property type="match status" value="1"/>
</dbReference>
<name>A0A3S3NYQ9_9MAGN</name>
<accession>A0A3S3NYQ9</accession>
<feature type="coiled-coil region" evidence="1">
    <location>
        <begin position="365"/>
        <end position="392"/>
    </location>
</feature>
<feature type="domain" description="PORR" evidence="3">
    <location>
        <begin position="58"/>
        <end position="388"/>
    </location>
</feature>
<organism evidence="4 5">
    <name type="scientific">Cinnamomum micranthum f. kanehirae</name>
    <dbReference type="NCBI Taxonomy" id="337451"/>
    <lineage>
        <taxon>Eukaryota</taxon>
        <taxon>Viridiplantae</taxon>
        <taxon>Streptophyta</taxon>
        <taxon>Embryophyta</taxon>
        <taxon>Tracheophyta</taxon>
        <taxon>Spermatophyta</taxon>
        <taxon>Magnoliopsida</taxon>
        <taxon>Magnoliidae</taxon>
        <taxon>Laurales</taxon>
        <taxon>Lauraceae</taxon>
        <taxon>Cinnamomum</taxon>
    </lineage>
</organism>
<keyword evidence="5" id="KW-1185">Reference proteome</keyword>
<dbReference type="PANTHER" id="PTHR31476">
    <property type="entry name" value="PROTEIN WHAT'S THIS FACTOR 1 HOMOLOG, CHLOROPLASTIC"/>
    <property type="match status" value="1"/>
</dbReference>
<dbReference type="EMBL" id="QPKB01000002">
    <property type="protein sequence ID" value="RWR77816.1"/>
    <property type="molecule type" value="Genomic_DNA"/>
</dbReference>
<gene>
    <name evidence="4" type="ORF">CKAN_00632000</name>
</gene>
<evidence type="ECO:0000259" key="3">
    <source>
        <dbReference type="Pfam" id="PF11955"/>
    </source>
</evidence>
<evidence type="ECO:0000313" key="5">
    <source>
        <dbReference type="Proteomes" id="UP000283530"/>
    </source>
</evidence>
<dbReference type="InterPro" id="IPR021099">
    <property type="entry name" value="PORR_domain"/>
</dbReference>
<dbReference type="AlphaFoldDB" id="A0A3S3NYQ9"/>
<dbReference type="Proteomes" id="UP000283530">
    <property type="component" value="Unassembled WGS sequence"/>
</dbReference>
<feature type="region of interest" description="Disordered" evidence="2">
    <location>
        <begin position="393"/>
        <end position="426"/>
    </location>
</feature>
<feature type="compositionally biased region" description="Acidic residues" evidence="2">
    <location>
        <begin position="400"/>
        <end position="426"/>
    </location>
</feature>